<evidence type="ECO:0000259" key="1">
    <source>
        <dbReference type="PROSITE" id="PS50995"/>
    </source>
</evidence>
<dbReference type="InterPro" id="IPR036390">
    <property type="entry name" value="WH_DNA-bd_sf"/>
</dbReference>
<reference evidence="4 5" key="1">
    <citation type="submission" date="2018-09" db="EMBL/GenBank/DDBJ databases">
        <title>Discovery and Ecogenomic Context for Candidatus Cryosericales, a Global Caldiserica Order Active in Thawing Permafrost.</title>
        <authorList>
            <person name="Martinez M.A."/>
            <person name="Woodcroft B.J."/>
            <person name="Ignacio Espinoza J.C."/>
            <person name="Zayed A."/>
            <person name="Singleton C.M."/>
            <person name="Boyd J."/>
            <person name="Li Y.-F."/>
            <person name="Purvine S."/>
            <person name="Maughan H."/>
            <person name="Hodgkins S.B."/>
            <person name="Anderson D."/>
            <person name="Sederholm M."/>
            <person name="Temperton B."/>
            <person name="Saleska S.R."/>
            <person name="Tyson G.W."/>
            <person name="Rich V.I."/>
        </authorList>
    </citation>
    <scope>NUCLEOTIDE SEQUENCE [LARGE SCALE GENOMIC DNA]</scope>
    <source>
        <strain evidence="3 4">SMC2</strain>
        <strain evidence="2 5">SMC3</strain>
    </source>
</reference>
<dbReference type="SUPFAM" id="SSF46785">
    <property type="entry name" value="Winged helix' DNA-binding domain"/>
    <property type="match status" value="1"/>
</dbReference>
<evidence type="ECO:0000313" key="5">
    <source>
        <dbReference type="Proteomes" id="UP000266042"/>
    </source>
</evidence>
<dbReference type="EMBL" id="QXIX01000016">
    <property type="protein sequence ID" value="RIE15040.1"/>
    <property type="molecule type" value="Genomic_DNA"/>
</dbReference>
<dbReference type="EMBL" id="QXIW01000016">
    <property type="protein sequence ID" value="RIE14025.1"/>
    <property type="molecule type" value="Genomic_DNA"/>
</dbReference>
<dbReference type="Pfam" id="PF12802">
    <property type="entry name" value="MarR_2"/>
    <property type="match status" value="1"/>
</dbReference>
<proteinExistence type="predicted"/>
<evidence type="ECO:0000313" key="2">
    <source>
        <dbReference type="EMBL" id="RIE14025.1"/>
    </source>
</evidence>
<sequence>MPGIKNQPERGTETMRETATELESLLRDISYWIKKKGRDALSSVKITLPQFQVLQLVYFGEAVNVKDLTHLTGLAASTVSEMVDRLVELAYVTKTQNILDKRQVVLKCTKQGASIIRKVIRQRIQSVQEVTKNMKPGSANSLVAMLTEFVESCK</sequence>
<dbReference type="Gene3D" id="1.10.10.10">
    <property type="entry name" value="Winged helix-like DNA-binding domain superfamily/Winged helix DNA-binding domain"/>
    <property type="match status" value="1"/>
</dbReference>
<name>A0A398DFX9_9BACT</name>
<dbReference type="AlphaFoldDB" id="A0A398DFX9"/>
<feature type="domain" description="HTH marR-type" evidence="1">
    <location>
        <begin position="19"/>
        <end position="151"/>
    </location>
</feature>
<comment type="caution">
    <text evidence="2">The sequence shown here is derived from an EMBL/GenBank/DDBJ whole genome shotgun (WGS) entry which is preliminary data.</text>
</comment>
<organism evidence="2 5">
    <name type="scientific">Candidatus Cryosericum hinesii</name>
    <dbReference type="NCBI Taxonomy" id="2290915"/>
    <lineage>
        <taxon>Bacteria</taxon>
        <taxon>Pseudomonadati</taxon>
        <taxon>Caldisericota/Cryosericota group</taxon>
        <taxon>Candidatus Cryosericota</taxon>
        <taxon>Candidatus Cryosericia</taxon>
        <taxon>Candidatus Cryosericales</taxon>
        <taxon>Candidatus Cryosericaceae</taxon>
        <taxon>Candidatus Cryosericum</taxon>
    </lineage>
</organism>
<gene>
    <name evidence="3" type="ORF">SMC2_01860</name>
    <name evidence="2" type="ORF">SMC3_03060</name>
</gene>
<dbReference type="InterPro" id="IPR039422">
    <property type="entry name" value="MarR/SlyA-like"/>
</dbReference>
<dbReference type="InterPro" id="IPR036388">
    <property type="entry name" value="WH-like_DNA-bd_sf"/>
</dbReference>
<dbReference type="GO" id="GO:0006950">
    <property type="term" value="P:response to stress"/>
    <property type="evidence" value="ECO:0007669"/>
    <property type="project" value="TreeGrafter"/>
</dbReference>
<accession>A0A398DFX9</accession>
<keyword evidence="4" id="KW-1185">Reference proteome</keyword>
<evidence type="ECO:0000313" key="4">
    <source>
        <dbReference type="Proteomes" id="UP000265724"/>
    </source>
</evidence>
<protein>
    <submittedName>
        <fullName evidence="2">MarR family transcriptional regulator</fullName>
    </submittedName>
</protein>
<dbReference type="Proteomes" id="UP000265724">
    <property type="component" value="Unassembled WGS sequence"/>
</dbReference>
<dbReference type="PANTHER" id="PTHR33164:SF43">
    <property type="entry name" value="HTH-TYPE TRANSCRIPTIONAL REPRESSOR YETL"/>
    <property type="match status" value="1"/>
</dbReference>
<dbReference type="Proteomes" id="UP000266042">
    <property type="component" value="Unassembled WGS sequence"/>
</dbReference>
<dbReference type="PROSITE" id="PS50995">
    <property type="entry name" value="HTH_MARR_2"/>
    <property type="match status" value="1"/>
</dbReference>
<dbReference type="InterPro" id="IPR000835">
    <property type="entry name" value="HTH_MarR-typ"/>
</dbReference>
<evidence type="ECO:0000313" key="3">
    <source>
        <dbReference type="EMBL" id="RIE15040.1"/>
    </source>
</evidence>
<dbReference type="GO" id="GO:0003700">
    <property type="term" value="F:DNA-binding transcription factor activity"/>
    <property type="evidence" value="ECO:0007669"/>
    <property type="project" value="InterPro"/>
</dbReference>
<dbReference type="PANTHER" id="PTHR33164">
    <property type="entry name" value="TRANSCRIPTIONAL REGULATOR, MARR FAMILY"/>
    <property type="match status" value="1"/>
</dbReference>
<dbReference type="SMART" id="SM00347">
    <property type="entry name" value="HTH_MARR"/>
    <property type="match status" value="1"/>
</dbReference>